<sequence>MFLGYDLSFTGIIISVLFSTTLAPIAGNYGPVAGFLAGVFHMILVTNVGIIHGRINLYNNGVFTLYYGSITGLPEICNRYKI</sequence>
<evidence type="ECO:0000313" key="3">
    <source>
        <dbReference type="Proteomes" id="UP000515561"/>
    </source>
</evidence>
<dbReference type="Proteomes" id="UP000515561">
    <property type="component" value="Chromosome"/>
</dbReference>
<keyword evidence="1" id="KW-0812">Transmembrane</keyword>
<name>A0A6S6R882_9FIRM</name>
<proteinExistence type="predicted"/>
<organism evidence="2 3">
    <name type="scientific">Anaerocolumna cellulosilytica</name>
    <dbReference type="NCBI Taxonomy" id="433286"/>
    <lineage>
        <taxon>Bacteria</taxon>
        <taxon>Bacillati</taxon>
        <taxon>Bacillota</taxon>
        <taxon>Clostridia</taxon>
        <taxon>Lachnospirales</taxon>
        <taxon>Lachnospiraceae</taxon>
        <taxon>Anaerocolumna</taxon>
    </lineage>
</organism>
<evidence type="ECO:0000313" key="2">
    <source>
        <dbReference type="EMBL" id="BCJ95415.1"/>
    </source>
</evidence>
<evidence type="ECO:0000256" key="1">
    <source>
        <dbReference type="SAM" id="Phobius"/>
    </source>
</evidence>
<feature type="transmembrane region" description="Helical" evidence="1">
    <location>
        <begin position="7"/>
        <end position="26"/>
    </location>
</feature>
<dbReference type="RefSeq" id="WP_184096075.1">
    <property type="nucleotide sequence ID" value="NZ_AP023367.1"/>
</dbReference>
<dbReference type="EMBL" id="AP023367">
    <property type="protein sequence ID" value="BCJ95415.1"/>
    <property type="molecule type" value="Genomic_DNA"/>
</dbReference>
<dbReference type="Pfam" id="PF07613">
    <property type="entry name" value="DUF1576"/>
    <property type="match status" value="1"/>
</dbReference>
<accession>A0A6S6R882</accession>
<dbReference type="KEGG" id="acel:acsn021_29840"/>
<dbReference type="AlphaFoldDB" id="A0A6S6R882"/>
<reference evidence="2 3" key="1">
    <citation type="journal article" date="2016" name="Int. J. Syst. Evol. Microbiol.">
        <title>Descriptions of Anaerotaenia torta gen. nov., sp. nov. and Anaerocolumna cellulosilytica gen. nov., sp. nov. isolated from a methanogenic reactor of cattle waste.</title>
        <authorList>
            <person name="Uek A."/>
            <person name="Ohtaki Y."/>
            <person name="Kaku N."/>
            <person name="Ueki K."/>
        </authorList>
    </citation>
    <scope>NUCLEOTIDE SEQUENCE [LARGE SCALE GENOMIC DNA]</scope>
    <source>
        <strain evidence="2 3">SN021</strain>
    </source>
</reference>
<protein>
    <submittedName>
        <fullName evidence="2">Uncharacterized protein</fullName>
    </submittedName>
</protein>
<keyword evidence="1" id="KW-1133">Transmembrane helix</keyword>
<keyword evidence="3" id="KW-1185">Reference proteome</keyword>
<keyword evidence="1" id="KW-0472">Membrane</keyword>
<feature type="transmembrane region" description="Helical" evidence="1">
    <location>
        <begin position="32"/>
        <end position="51"/>
    </location>
</feature>
<dbReference type="InterPro" id="IPR011470">
    <property type="entry name" value="DUF1576"/>
</dbReference>
<gene>
    <name evidence="2" type="ORF">acsn021_29840</name>
</gene>